<keyword evidence="3 5" id="KW-1133">Transmembrane helix</keyword>
<dbReference type="GO" id="GO:0009403">
    <property type="term" value="P:toxin biosynthetic process"/>
    <property type="evidence" value="ECO:0007669"/>
    <property type="project" value="InterPro"/>
</dbReference>
<name>A0A5P6VRA9_PSEXY</name>
<keyword evidence="4 5" id="KW-0472">Membrane</keyword>
<dbReference type="KEGG" id="pxv:FXF36_04705"/>
<dbReference type="InterPro" id="IPR003825">
    <property type="entry name" value="Colicin-V_CvpA"/>
</dbReference>
<reference evidence="7" key="1">
    <citation type="submission" date="2019-08" db="EMBL/GenBank/DDBJ databases">
        <title>Complete Genome Sequence of the Polysaccharide-Degrading Rumen Bacterium Pseudobutyrivibrio xylanivorans MA3014.</title>
        <authorList>
            <person name="Palevich N."/>
            <person name="Maclean P.H."/>
            <person name="Kelly W.J."/>
            <person name="Leahy S.C."/>
            <person name="Rakonjac J."/>
            <person name="Attwood G.T."/>
        </authorList>
    </citation>
    <scope>NUCLEOTIDE SEQUENCE [LARGE SCALE GENOMIC DNA]</scope>
    <source>
        <strain evidence="7">MA3014</strain>
    </source>
</reference>
<evidence type="ECO:0000313" key="7">
    <source>
        <dbReference type="Proteomes" id="UP000327030"/>
    </source>
</evidence>
<evidence type="ECO:0000256" key="5">
    <source>
        <dbReference type="SAM" id="Phobius"/>
    </source>
</evidence>
<evidence type="ECO:0000313" key="6">
    <source>
        <dbReference type="EMBL" id="QFJ54219.1"/>
    </source>
</evidence>
<proteinExistence type="predicted"/>
<feature type="transmembrane region" description="Helical" evidence="5">
    <location>
        <begin position="127"/>
        <end position="148"/>
    </location>
</feature>
<dbReference type="OrthoDB" id="2049219at2"/>
<feature type="transmembrane region" description="Helical" evidence="5">
    <location>
        <begin position="31"/>
        <end position="53"/>
    </location>
</feature>
<gene>
    <name evidence="6" type="ORF">FXF36_04705</name>
</gene>
<dbReference type="Pfam" id="PF02674">
    <property type="entry name" value="Colicin_V"/>
    <property type="match status" value="1"/>
</dbReference>
<feature type="transmembrane region" description="Helical" evidence="5">
    <location>
        <begin position="6"/>
        <end position="24"/>
    </location>
</feature>
<dbReference type="AlphaFoldDB" id="A0A5P6VRA9"/>
<comment type="subcellular location">
    <subcellularLocation>
        <location evidence="1">Membrane</location>
        <topology evidence="1">Multi-pass membrane protein</topology>
    </subcellularLocation>
</comment>
<evidence type="ECO:0000256" key="4">
    <source>
        <dbReference type="ARBA" id="ARBA00023136"/>
    </source>
</evidence>
<dbReference type="EMBL" id="CP043028">
    <property type="protein sequence ID" value="QFJ54219.1"/>
    <property type="molecule type" value="Genomic_DNA"/>
</dbReference>
<sequence length="225" mass="24937">MIFLYNPVLIICILIILFCTIRGAQKGMLRIIFGMISWIILLWFVNTACTYVSDYLNVNTTLPAFVQENIETNLSDKYHMAEEDNEGTGEDAVLKLLPIAIREKVDETINNSVEALINCISVELSEAAIKGIATIVSVLGGILLIYILNKLINLIGAIPGIKGANKMLGVTAGFVESLLIIWLCMYLADCFPTTKYGEFILTNTASNDLLNYVYKINIIEQVFGI</sequence>
<accession>A0A5P6VRA9</accession>
<evidence type="ECO:0000256" key="3">
    <source>
        <dbReference type="ARBA" id="ARBA00022989"/>
    </source>
</evidence>
<dbReference type="Proteomes" id="UP000327030">
    <property type="component" value="Chromosome 1"/>
</dbReference>
<evidence type="ECO:0000256" key="2">
    <source>
        <dbReference type="ARBA" id="ARBA00022692"/>
    </source>
</evidence>
<evidence type="ECO:0000256" key="1">
    <source>
        <dbReference type="ARBA" id="ARBA00004141"/>
    </source>
</evidence>
<dbReference type="GO" id="GO:0016020">
    <property type="term" value="C:membrane"/>
    <property type="evidence" value="ECO:0007669"/>
    <property type="project" value="UniProtKB-SubCell"/>
</dbReference>
<protein>
    <submittedName>
        <fullName evidence="6">CvpA family protein</fullName>
    </submittedName>
</protein>
<feature type="transmembrane region" description="Helical" evidence="5">
    <location>
        <begin position="168"/>
        <end position="188"/>
    </location>
</feature>
<keyword evidence="2 5" id="KW-0812">Transmembrane</keyword>
<organism evidence="6 7">
    <name type="scientific">Pseudobutyrivibrio xylanivorans</name>
    <dbReference type="NCBI Taxonomy" id="185007"/>
    <lineage>
        <taxon>Bacteria</taxon>
        <taxon>Bacillati</taxon>
        <taxon>Bacillota</taxon>
        <taxon>Clostridia</taxon>
        <taxon>Lachnospirales</taxon>
        <taxon>Lachnospiraceae</taxon>
        <taxon>Pseudobutyrivibrio</taxon>
    </lineage>
</organism>